<comment type="caution">
    <text evidence="7">The sequence shown here is derived from an EMBL/GenBank/DDBJ whole genome shotgun (WGS) entry which is preliminary data.</text>
</comment>
<reference evidence="7 8" key="1">
    <citation type="journal article" date="2015" name="Int. J. Syst. Evol. Microbiol.">
        <title>Methanoculleus taiwanensis sp. nov., a methanogen isolated from deep marine sediment at the deformation front area near Taiwan.</title>
        <authorList>
            <person name="Weng C.Y."/>
            <person name="Chen S.C."/>
            <person name="Lai M.C."/>
            <person name="Wu S.Y."/>
            <person name="Lin S."/>
            <person name="Yang T.F."/>
            <person name="Chen P.C."/>
        </authorList>
    </citation>
    <scope>NUCLEOTIDE SEQUENCE [LARGE SCALE GENOMIC DNA]</scope>
    <source>
        <strain evidence="7 8">CYW4</strain>
    </source>
</reference>
<dbReference type="InterPro" id="IPR012678">
    <property type="entry name" value="Ribosomal_uL23/eL15/eS24_sf"/>
</dbReference>
<evidence type="ECO:0000256" key="3">
    <source>
        <dbReference type="ARBA" id="ARBA00022884"/>
    </source>
</evidence>
<dbReference type="InterPro" id="IPR012677">
    <property type="entry name" value="Nucleotide-bd_a/b_plait_sf"/>
</dbReference>
<evidence type="ECO:0000313" key="8">
    <source>
        <dbReference type="Proteomes" id="UP000290932"/>
    </source>
</evidence>
<dbReference type="EMBL" id="LHQS01000002">
    <property type="protein sequence ID" value="RXE55752.1"/>
    <property type="molecule type" value="Genomic_DNA"/>
</dbReference>
<dbReference type="Proteomes" id="UP000290932">
    <property type="component" value="Unassembled WGS sequence"/>
</dbReference>
<dbReference type="AlphaFoldDB" id="A0A498GYY1"/>
<keyword evidence="8" id="KW-1185">Reference proteome</keyword>
<dbReference type="Gene3D" id="3.30.70.330">
    <property type="match status" value="1"/>
</dbReference>
<evidence type="ECO:0000313" key="7">
    <source>
        <dbReference type="EMBL" id="RXE55752.1"/>
    </source>
</evidence>
<dbReference type="GO" id="GO:0006412">
    <property type="term" value="P:translation"/>
    <property type="evidence" value="ECO:0007669"/>
    <property type="project" value="UniProtKB-UniRule"/>
</dbReference>
<dbReference type="GO" id="GO:0005840">
    <property type="term" value="C:ribosome"/>
    <property type="evidence" value="ECO:0007669"/>
    <property type="project" value="UniProtKB-UniRule"/>
</dbReference>
<dbReference type="RefSeq" id="WP_128693447.1">
    <property type="nucleotide sequence ID" value="NZ_LHQS01000002.1"/>
</dbReference>
<gene>
    <name evidence="6" type="primary">rpl23</name>
    <name evidence="7" type="ORF">ABH15_05850</name>
</gene>
<keyword evidence="4 6" id="KW-0689">Ribosomal protein</keyword>
<organism evidence="7 8">
    <name type="scientific">Methanoculleus taiwanensis</name>
    <dbReference type="NCBI Taxonomy" id="1550565"/>
    <lineage>
        <taxon>Archaea</taxon>
        <taxon>Methanobacteriati</taxon>
        <taxon>Methanobacteriota</taxon>
        <taxon>Stenosarchaea group</taxon>
        <taxon>Methanomicrobia</taxon>
        <taxon>Methanomicrobiales</taxon>
        <taxon>Methanomicrobiaceae</taxon>
        <taxon>Methanoculleus</taxon>
    </lineage>
</organism>
<evidence type="ECO:0000256" key="5">
    <source>
        <dbReference type="ARBA" id="ARBA00023274"/>
    </source>
</evidence>
<name>A0A498GYY1_9EURY</name>
<comment type="function">
    <text evidence="6">Binds to 23S rRNA. One of the proteins that surrounds the polypeptide exit tunnel on the outside of the ribosome.</text>
</comment>
<keyword evidence="2 6" id="KW-0699">rRNA-binding</keyword>
<evidence type="ECO:0000256" key="4">
    <source>
        <dbReference type="ARBA" id="ARBA00022980"/>
    </source>
</evidence>
<dbReference type="GO" id="GO:1990904">
    <property type="term" value="C:ribonucleoprotein complex"/>
    <property type="evidence" value="ECO:0007669"/>
    <property type="project" value="UniProtKB-KW"/>
</dbReference>
<evidence type="ECO:0000256" key="6">
    <source>
        <dbReference type="HAMAP-Rule" id="MF_01369"/>
    </source>
</evidence>
<accession>A0A498GYY1</accession>
<dbReference type="GO" id="GO:0003735">
    <property type="term" value="F:structural constituent of ribosome"/>
    <property type="evidence" value="ECO:0007669"/>
    <property type="project" value="UniProtKB-UniRule"/>
</dbReference>
<evidence type="ECO:0000256" key="2">
    <source>
        <dbReference type="ARBA" id="ARBA00022730"/>
    </source>
</evidence>
<dbReference type="SUPFAM" id="SSF54189">
    <property type="entry name" value="Ribosomal proteins S24e, L23 and L15e"/>
    <property type="match status" value="1"/>
</dbReference>
<keyword evidence="3 6" id="KW-0694">RNA-binding</keyword>
<dbReference type="NCBIfam" id="NF011118">
    <property type="entry name" value="PRK14548.1"/>
    <property type="match status" value="1"/>
</dbReference>
<dbReference type="PANTHER" id="PTHR11620">
    <property type="entry name" value="60S RIBOSOMAL PROTEIN L23A"/>
    <property type="match status" value="1"/>
</dbReference>
<sequence>MVLKHPFVTEKATMMLENESKLQFLVKNDASKQDIKRDLEKSFGKEVTQVRTMMTMKGRKKAIVSFADEKAAEEILSRLGIM</sequence>
<dbReference type="Pfam" id="PF00276">
    <property type="entry name" value="Ribosomal_L23"/>
    <property type="match status" value="1"/>
</dbReference>
<comment type="similarity">
    <text evidence="1 6">Belongs to the universal ribosomal protein uL23 family.</text>
</comment>
<proteinExistence type="inferred from homology"/>
<dbReference type="InterPro" id="IPR013025">
    <property type="entry name" value="Ribosomal_uL23-like"/>
</dbReference>
<evidence type="ECO:0000256" key="1">
    <source>
        <dbReference type="ARBA" id="ARBA00006700"/>
    </source>
</evidence>
<protein>
    <recommendedName>
        <fullName evidence="6">Large ribosomal subunit protein uL23</fullName>
    </recommendedName>
</protein>
<comment type="subunit">
    <text evidence="6">Part of the 50S ribosomal subunit. Contacts protein L29.</text>
</comment>
<dbReference type="InterPro" id="IPR019985">
    <property type="entry name" value="Ribosomal_uL23"/>
</dbReference>
<dbReference type="OrthoDB" id="7751at2157"/>
<dbReference type="NCBIfam" id="TIGR03636">
    <property type="entry name" value="uL23_arch"/>
    <property type="match status" value="1"/>
</dbReference>
<dbReference type="GO" id="GO:0019843">
    <property type="term" value="F:rRNA binding"/>
    <property type="evidence" value="ECO:0007669"/>
    <property type="project" value="UniProtKB-UniRule"/>
</dbReference>
<keyword evidence="5 6" id="KW-0687">Ribonucleoprotein</keyword>
<dbReference type="FunFam" id="3.30.70.330:FF:000532">
    <property type="entry name" value="50S ribosomal protein L23"/>
    <property type="match status" value="1"/>
</dbReference>
<dbReference type="HAMAP" id="MF_01369_A">
    <property type="entry name" value="Ribosomal_uL23_A"/>
    <property type="match status" value="1"/>
</dbReference>